<dbReference type="RefSeq" id="WP_079912930.1">
    <property type="nucleotide sequence ID" value="NZ_BAABJG010000052.1"/>
</dbReference>
<proteinExistence type="predicted"/>
<reference evidence="3" key="1">
    <citation type="journal article" date="2019" name="Int. J. Syst. Evol. Microbiol.">
        <title>The Global Catalogue of Microorganisms (GCM) 10K type strain sequencing project: providing services to taxonomists for standard genome sequencing and annotation.</title>
        <authorList>
            <consortium name="The Broad Institute Genomics Platform"/>
            <consortium name="The Broad Institute Genome Sequencing Center for Infectious Disease"/>
            <person name="Wu L."/>
            <person name="Ma J."/>
        </authorList>
    </citation>
    <scope>NUCLEOTIDE SEQUENCE [LARGE SCALE GENOMIC DNA]</scope>
    <source>
        <strain evidence="3">CCUG 53270</strain>
    </source>
</reference>
<dbReference type="EMBL" id="JBHTLU010000058">
    <property type="protein sequence ID" value="MFD1225266.1"/>
    <property type="molecule type" value="Genomic_DNA"/>
</dbReference>
<feature type="transmembrane region" description="Helical" evidence="1">
    <location>
        <begin position="33"/>
        <end position="54"/>
    </location>
</feature>
<evidence type="ECO:0000256" key="1">
    <source>
        <dbReference type="SAM" id="Phobius"/>
    </source>
</evidence>
<evidence type="ECO:0000313" key="2">
    <source>
        <dbReference type="EMBL" id="MFD1225266.1"/>
    </source>
</evidence>
<keyword evidence="1" id="KW-0472">Membrane</keyword>
<evidence type="ECO:0000313" key="3">
    <source>
        <dbReference type="Proteomes" id="UP001597180"/>
    </source>
</evidence>
<gene>
    <name evidence="2" type="ORF">ACFQ4B_34820</name>
</gene>
<sequence>MVKKIMVLLGLFIILLIVWIAAGLWFSSLYGNAGFGGTLLIGFCIVPLVLRLAVTKLFRANEKTIDH</sequence>
<name>A0ABW3UZ93_9BACL</name>
<comment type="caution">
    <text evidence="2">The sequence shown here is derived from an EMBL/GenBank/DDBJ whole genome shotgun (WGS) entry which is preliminary data.</text>
</comment>
<dbReference type="Proteomes" id="UP001597180">
    <property type="component" value="Unassembled WGS sequence"/>
</dbReference>
<protein>
    <submittedName>
        <fullName evidence="2">Uncharacterized protein</fullName>
    </submittedName>
</protein>
<keyword evidence="1" id="KW-0812">Transmembrane</keyword>
<feature type="transmembrane region" description="Helical" evidence="1">
    <location>
        <begin position="7"/>
        <end position="27"/>
    </location>
</feature>
<keyword evidence="3" id="KW-1185">Reference proteome</keyword>
<organism evidence="2 3">
    <name type="scientific">Paenibacillus vulneris</name>
    <dbReference type="NCBI Taxonomy" id="1133364"/>
    <lineage>
        <taxon>Bacteria</taxon>
        <taxon>Bacillati</taxon>
        <taxon>Bacillota</taxon>
        <taxon>Bacilli</taxon>
        <taxon>Bacillales</taxon>
        <taxon>Paenibacillaceae</taxon>
        <taxon>Paenibacillus</taxon>
    </lineage>
</organism>
<accession>A0ABW3UZ93</accession>
<keyword evidence="1" id="KW-1133">Transmembrane helix</keyword>